<dbReference type="AlphaFoldDB" id="A0A221P5C4"/>
<name>A0A221P5C4_9ACTN</name>
<gene>
    <name evidence="1" type="ORF">LK07_29590</name>
</gene>
<dbReference type="PANTHER" id="PTHR13812">
    <property type="entry name" value="KETIMINE REDUCTASE MU-CRYSTALLIN"/>
    <property type="match status" value="1"/>
</dbReference>
<dbReference type="InterPro" id="IPR003462">
    <property type="entry name" value="ODC_Mu_crystall"/>
</dbReference>
<organism evidence="1 2">
    <name type="scientific">Streptomyces pluripotens</name>
    <dbReference type="NCBI Taxonomy" id="1355015"/>
    <lineage>
        <taxon>Bacteria</taxon>
        <taxon>Bacillati</taxon>
        <taxon>Actinomycetota</taxon>
        <taxon>Actinomycetes</taxon>
        <taxon>Kitasatosporales</taxon>
        <taxon>Streptomycetaceae</taxon>
        <taxon>Streptomyces</taxon>
    </lineage>
</organism>
<reference evidence="1 2" key="1">
    <citation type="submission" date="2017-07" db="EMBL/GenBank/DDBJ databases">
        <title>Genome sequence of Streptomyces pluripotens MUSC 137T.</title>
        <authorList>
            <person name="Ser H.-L."/>
            <person name="Lee L.-H."/>
        </authorList>
    </citation>
    <scope>NUCLEOTIDE SEQUENCE [LARGE SCALE GENOMIC DNA]</scope>
    <source>
        <strain evidence="1 2">MUSC 137</strain>
    </source>
</reference>
<dbReference type="GO" id="GO:0005737">
    <property type="term" value="C:cytoplasm"/>
    <property type="evidence" value="ECO:0007669"/>
    <property type="project" value="TreeGrafter"/>
</dbReference>
<dbReference type="Proteomes" id="UP000031501">
    <property type="component" value="Chromosome"/>
</dbReference>
<keyword evidence="2" id="KW-1185">Reference proteome</keyword>
<dbReference type="OrthoDB" id="9809203at2"/>
<dbReference type="KEGG" id="splu:LK06_028420"/>
<evidence type="ECO:0000313" key="2">
    <source>
        <dbReference type="Proteomes" id="UP000031501"/>
    </source>
</evidence>
<dbReference type="InterPro" id="IPR036291">
    <property type="entry name" value="NAD(P)-bd_dom_sf"/>
</dbReference>
<dbReference type="STRING" id="1355015.LK06_028420"/>
<dbReference type="Pfam" id="PF02423">
    <property type="entry name" value="OCD_Mu_crystall"/>
    <property type="match status" value="1"/>
</dbReference>
<evidence type="ECO:0000313" key="1">
    <source>
        <dbReference type="EMBL" id="ASN27493.1"/>
    </source>
</evidence>
<sequence>MTRVLTRSDLHAVLEPQACLAALRDGFRTADLVPVPGQRVRTDLPFPGTATALLPGLLPSAEAYTVKANTKFPAARPALRGVICLHSGVDGELLALLDSATVTAWRTGLAAALGTALLAPPAYEVLGVIGAGAQAELAVRGLYGDGRPRELVVHDTDSGRAAEFAARHGGKVLASARAVARAADVVLLATWSRTPLLALADTCAGQHFTSLGTDEPGKRELGPELLDAALLVVDDRELAARTGVLSAPGLIRTTADATLTEVLRGTHPGRSSAGQRSVYAPVGLPWQDLALSLFAWQEAERQGVGAVIDLLG</sequence>
<dbReference type="InterPro" id="IPR023401">
    <property type="entry name" value="ODC_N"/>
</dbReference>
<dbReference type="RefSeq" id="WP_039655419.1">
    <property type="nucleotide sequence ID" value="NZ_CP021080.1"/>
</dbReference>
<dbReference type="EMBL" id="CP022433">
    <property type="protein sequence ID" value="ASN27493.1"/>
    <property type="molecule type" value="Genomic_DNA"/>
</dbReference>
<proteinExistence type="predicted"/>
<dbReference type="PIRSF" id="PIRSF001439">
    <property type="entry name" value="CryM"/>
    <property type="match status" value="1"/>
</dbReference>
<dbReference type="Gene3D" id="3.30.1780.10">
    <property type="entry name" value="ornithine cyclodeaminase, domain 1"/>
    <property type="match status" value="1"/>
</dbReference>
<dbReference type="PANTHER" id="PTHR13812:SF19">
    <property type="entry name" value="KETIMINE REDUCTASE MU-CRYSTALLIN"/>
    <property type="match status" value="1"/>
</dbReference>
<protein>
    <submittedName>
        <fullName evidence="1">Ornithine cyclodeaminase</fullName>
    </submittedName>
</protein>
<dbReference type="Gene3D" id="3.40.50.720">
    <property type="entry name" value="NAD(P)-binding Rossmann-like Domain"/>
    <property type="match status" value="1"/>
</dbReference>
<dbReference type="SUPFAM" id="SSF51735">
    <property type="entry name" value="NAD(P)-binding Rossmann-fold domains"/>
    <property type="match status" value="1"/>
</dbReference>
<accession>A0A221P5C4</accession>